<comment type="caution">
    <text evidence="5">The sequence shown here is derived from an EMBL/GenBank/DDBJ whole genome shotgun (WGS) entry which is preliminary data.</text>
</comment>
<dbReference type="Pfam" id="PF07702">
    <property type="entry name" value="UTRA"/>
    <property type="match status" value="1"/>
</dbReference>
<dbReference type="GO" id="GO:0003677">
    <property type="term" value="F:DNA binding"/>
    <property type="evidence" value="ECO:0007669"/>
    <property type="project" value="UniProtKB-KW"/>
</dbReference>
<dbReference type="GO" id="GO:0003700">
    <property type="term" value="F:DNA-binding transcription factor activity"/>
    <property type="evidence" value="ECO:0007669"/>
    <property type="project" value="InterPro"/>
</dbReference>
<dbReference type="RefSeq" id="WP_212530904.1">
    <property type="nucleotide sequence ID" value="NZ_JAGSOG010000141.1"/>
</dbReference>
<dbReference type="InterPro" id="IPR050679">
    <property type="entry name" value="Bact_HTH_transcr_reg"/>
</dbReference>
<accession>A0A941IV43</accession>
<dbReference type="SUPFAM" id="SSF64288">
    <property type="entry name" value="Chorismate lyase-like"/>
    <property type="match status" value="1"/>
</dbReference>
<keyword evidence="1" id="KW-0805">Transcription regulation</keyword>
<dbReference type="SMART" id="SM00866">
    <property type="entry name" value="UTRA"/>
    <property type="match status" value="1"/>
</dbReference>
<dbReference type="InterPro" id="IPR028978">
    <property type="entry name" value="Chorismate_lyase_/UTRA_dom_sf"/>
</dbReference>
<dbReference type="PANTHER" id="PTHR44846:SF17">
    <property type="entry name" value="GNTR-FAMILY TRANSCRIPTIONAL REGULATOR"/>
    <property type="match status" value="1"/>
</dbReference>
<dbReference type="SMART" id="SM00345">
    <property type="entry name" value="HTH_GNTR"/>
    <property type="match status" value="1"/>
</dbReference>
<evidence type="ECO:0000259" key="4">
    <source>
        <dbReference type="PROSITE" id="PS50949"/>
    </source>
</evidence>
<dbReference type="Gene3D" id="1.10.10.10">
    <property type="entry name" value="Winged helix-like DNA-binding domain superfamily/Winged helix DNA-binding domain"/>
    <property type="match status" value="1"/>
</dbReference>
<sequence>MTSYRDIADKVAEEILQQELEQGSRLPSVRDLAAHYGVSAKTAHAAIRELQGRGLVRSYRGGTIVSPFQSIPTPGERLERALNGAGALRPMERAQITYAGWAGPEVVNEDWHVRHVHQDVYDVLKLTPDVRVGRREYVIYHRKRLISLTVSWHPAAVVERVPALLVAEPITQGTLAALAEAGIEFGAPGQTHLTARRATEREARLMGTAADDPVLAAVSLREDVEGTPVEYVETVYREMEILSFNL</sequence>
<dbReference type="PROSITE" id="PS50949">
    <property type="entry name" value="HTH_GNTR"/>
    <property type="match status" value="1"/>
</dbReference>
<dbReference type="InterPro" id="IPR000524">
    <property type="entry name" value="Tscrpt_reg_HTH_GntR"/>
</dbReference>
<dbReference type="Pfam" id="PF00392">
    <property type="entry name" value="GntR"/>
    <property type="match status" value="1"/>
</dbReference>
<evidence type="ECO:0000313" key="6">
    <source>
        <dbReference type="Proteomes" id="UP000675781"/>
    </source>
</evidence>
<dbReference type="InterPro" id="IPR011663">
    <property type="entry name" value="UTRA"/>
</dbReference>
<dbReference type="SUPFAM" id="SSF46785">
    <property type="entry name" value="Winged helix' DNA-binding domain"/>
    <property type="match status" value="1"/>
</dbReference>
<organism evidence="5 6">
    <name type="scientific">Actinospica durhamensis</name>
    <dbReference type="NCBI Taxonomy" id="1508375"/>
    <lineage>
        <taxon>Bacteria</taxon>
        <taxon>Bacillati</taxon>
        <taxon>Actinomycetota</taxon>
        <taxon>Actinomycetes</taxon>
        <taxon>Catenulisporales</taxon>
        <taxon>Actinospicaceae</taxon>
        <taxon>Actinospica</taxon>
    </lineage>
</organism>
<gene>
    <name evidence="5" type="ORF">KDL01_24325</name>
</gene>
<dbReference type="Proteomes" id="UP000675781">
    <property type="component" value="Unassembled WGS sequence"/>
</dbReference>
<evidence type="ECO:0000256" key="1">
    <source>
        <dbReference type="ARBA" id="ARBA00023015"/>
    </source>
</evidence>
<dbReference type="InterPro" id="IPR036390">
    <property type="entry name" value="WH_DNA-bd_sf"/>
</dbReference>
<dbReference type="AlphaFoldDB" id="A0A941IV43"/>
<dbReference type="Gene3D" id="3.40.1410.10">
    <property type="entry name" value="Chorismate lyase-like"/>
    <property type="match status" value="1"/>
</dbReference>
<name>A0A941IV43_9ACTN</name>
<keyword evidence="3" id="KW-0804">Transcription</keyword>
<evidence type="ECO:0000256" key="2">
    <source>
        <dbReference type="ARBA" id="ARBA00023125"/>
    </source>
</evidence>
<dbReference type="CDD" id="cd07377">
    <property type="entry name" value="WHTH_GntR"/>
    <property type="match status" value="1"/>
</dbReference>
<keyword evidence="6" id="KW-1185">Reference proteome</keyword>
<feature type="domain" description="HTH gntR-type" evidence="4">
    <location>
        <begin position="1"/>
        <end position="68"/>
    </location>
</feature>
<dbReference type="EMBL" id="JAGSOG010000141">
    <property type="protein sequence ID" value="MBR7836426.1"/>
    <property type="molecule type" value="Genomic_DNA"/>
</dbReference>
<dbReference type="PANTHER" id="PTHR44846">
    <property type="entry name" value="MANNOSYL-D-GLYCERATE TRANSPORT/METABOLISM SYSTEM REPRESSOR MNGR-RELATED"/>
    <property type="match status" value="1"/>
</dbReference>
<reference evidence="5" key="1">
    <citation type="submission" date="2021-04" db="EMBL/GenBank/DDBJ databases">
        <title>Genome based classification of Actinospica acidithermotolerans sp. nov., an actinobacterium isolated from an Indonesian hot spring.</title>
        <authorList>
            <person name="Kusuma A.B."/>
            <person name="Putra K.E."/>
            <person name="Nafisah S."/>
            <person name="Loh J."/>
            <person name="Nouioui I."/>
            <person name="Goodfellow M."/>
        </authorList>
    </citation>
    <scope>NUCLEOTIDE SEQUENCE</scope>
    <source>
        <strain evidence="5">CSCA 57</strain>
    </source>
</reference>
<dbReference type="GO" id="GO:0045892">
    <property type="term" value="P:negative regulation of DNA-templated transcription"/>
    <property type="evidence" value="ECO:0007669"/>
    <property type="project" value="TreeGrafter"/>
</dbReference>
<keyword evidence="2" id="KW-0238">DNA-binding</keyword>
<protein>
    <submittedName>
        <fullName evidence="5">GntR family transcriptional regulator</fullName>
    </submittedName>
</protein>
<evidence type="ECO:0000313" key="5">
    <source>
        <dbReference type="EMBL" id="MBR7836426.1"/>
    </source>
</evidence>
<proteinExistence type="predicted"/>
<dbReference type="InterPro" id="IPR036388">
    <property type="entry name" value="WH-like_DNA-bd_sf"/>
</dbReference>
<evidence type="ECO:0000256" key="3">
    <source>
        <dbReference type="ARBA" id="ARBA00023163"/>
    </source>
</evidence>